<dbReference type="InterPro" id="IPR006311">
    <property type="entry name" value="TAT_signal"/>
</dbReference>
<dbReference type="PANTHER" id="PTHR36513">
    <property type="entry name" value="ABC TRANSMEMBRANE TYPE-1 DOMAIN-CONTAINING PROTEIN"/>
    <property type="match status" value="1"/>
</dbReference>
<sequence>MSPTRRDFSRRDFSCRSLALAALLPLGLAACAQSEASVSPFSEPERADASALGKDPRLLVMTTRNATGRAEPYFGTDRGPLTFAEVSLAPPGRGITGRVSSAVSGDWAVQGVIRETSRDAARTFSEAANGRDVLLYIHGFNESFESAARSAGQLSHSLAFQGRTALFTWPSGGKLFDYAYDRESALWSRDGFVQTLQALVANPTVGRIHIVAHSMGTFLTLEGLRELRDSQDVYARIGSIVLASPDVDVDAFEQTVKKLGPLANRMTVIIDPGDRALAVSARIAGGVARAGAADRSRLEALGVRVADTSGRGWSMLRHDLFLSNSEVTQVVRRAMDRGGA</sequence>
<evidence type="ECO:0000313" key="5">
    <source>
        <dbReference type="Proteomes" id="UP000190130"/>
    </source>
</evidence>
<dbReference type="Proteomes" id="UP000190130">
    <property type="component" value="Unassembled WGS sequence"/>
</dbReference>
<dbReference type="Gene3D" id="3.40.50.1820">
    <property type="entry name" value="alpha/beta hydrolase"/>
    <property type="match status" value="1"/>
</dbReference>
<reference evidence="3 5" key="2">
    <citation type="submission" date="2017-02" db="EMBL/GenBank/DDBJ databases">
        <authorList>
            <person name="Peterson S.W."/>
        </authorList>
    </citation>
    <scope>NUCLEOTIDE SEQUENCE [LARGE SCALE GENOMIC DNA]</scope>
    <source>
        <strain evidence="3 5">DSM 9653</strain>
    </source>
</reference>
<protein>
    <submittedName>
        <fullName evidence="3">Esterase/lipase superfamily enzyme</fullName>
    </submittedName>
</protein>
<name>A0A0Q3LXE9_9HYPH</name>
<reference evidence="2 4" key="1">
    <citation type="submission" date="2015-10" db="EMBL/GenBank/DDBJ databases">
        <title>Draft genome of Bosea thiooxidans.</title>
        <authorList>
            <person name="Wang X."/>
        </authorList>
    </citation>
    <scope>NUCLEOTIDE SEQUENCE [LARGE SCALE GENOMIC DNA]</scope>
    <source>
        <strain evidence="2 4">CGMCC 9174</strain>
    </source>
</reference>
<accession>A0A0Q3LXE9</accession>
<feature type="signal peptide" evidence="1">
    <location>
        <begin position="1"/>
        <end position="32"/>
    </location>
</feature>
<feature type="chain" id="PRO_5014520551" evidence="1">
    <location>
        <begin position="33"/>
        <end position="340"/>
    </location>
</feature>
<dbReference type="InterPro" id="IPR029058">
    <property type="entry name" value="AB_hydrolase_fold"/>
</dbReference>
<evidence type="ECO:0000313" key="2">
    <source>
        <dbReference type="EMBL" id="KQK28089.1"/>
    </source>
</evidence>
<dbReference type="PROSITE" id="PS51257">
    <property type="entry name" value="PROKAR_LIPOPROTEIN"/>
    <property type="match status" value="1"/>
</dbReference>
<dbReference type="SUPFAM" id="SSF53474">
    <property type="entry name" value="alpha/beta-Hydrolases"/>
    <property type="match status" value="1"/>
</dbReference>
<proteinExistence type="predicted"/>
<dbReference type="Pfam" id="PF05990">
    <property type="entry name" value="DUF900"/>
    <property type="match status" value="1"/>
</dbReference>
<dbReference type="STRING" id="53254.SAMN05660750_02837"/>
<dbReference type="AlphaFoldDB" id="A0A0Q3LXE9"/>
<evidence type="ECO:0000313" key="4">
    <source>
        <dbReference type="Proteomes" id="UP000051562"/>
    </source>
</evidence>
<dbReference type="EMBL" id="FUYX01000007">
    <property type="protein sequence ID" value="SKB89304.1"/>
    <property type="molecule type" value="Genomic_DNA"/>
</dbReference>
<dbReference type="PIRSF" id="PIRSF033909">
    <property type="entry name" value="UCP033909"/>
    <property type="match status" value="1"/>
</dbReference>
<dbReference type="RefSeq" id="WP_055730624.1">
    <property type="nucleotide sequence ID" value="NZ_FUYX01000007.1"/>
</dbReference>
<dbReference type="EMBL" id="LMAR01000082">
    <property type="protein sequence ID" value="KQK28089.1"/>
    <property type="molecule type" value="Genomic_DNA"/>
</dbReference>
<dbReference type="PANTHER" id="PTHR36513:SF1">
    <property type="entry name" value="TRANSMEMBRANE PROTEIN"/>
    <property type="match status" value="1"/>
</dbReference>
<evidence type="ECO:0000256" key="1">
    <source>
        <dbReference type="SAM" id="SignalP"/>
    </source>
</evidence>
<dbReference type="InterPro" id="IPR010297">
    <property type="entry name" value="DUF900_hydrolase"/>
</dbReference>
<dbReference type="OrthoDB" id="9797755at2"/>
<keyword evidence="1" id="KW-0732">Signal</keyword>
<keyword evidence="4" id="KW-1185">Reference proteome</keyword>
<organism evidence="2 4">
    <name type="scientific">Bosea thiooxidans</name>
    <dbReference type="NCBI Taxonomy" id="53254"/>
    <lineage>
        <taxon>Bacteria</taxon>
        <taxon>Pseudomonadati</taxon>
        <taxon>Pseudomonadota</taxon>
        <taxon>Alphaproteobacteria</taxon>
        <taxon>Hyphomicrobiales</taxon>
        <taxon>Boseaceae</taxon>
        <taxon>Bosea</taxon>
    </lineage>
</organism>
<dbReference type="Proteomes" id="UP000051562">
    <property type="component" value="Unassembled WGS sequence"/>
</dbReference>
<evidence type="ECO:0000313" key="3">
    <source>
        <dbReference type="EMBL" id="SKB89304.1"/>
    </source>
</evidence>
<dbReference type="PROSITE" id="PS51318">
    <property type="entry name" value="TAT"/>
    <property type="match status" value="1"/>
</dbReference>
<gene>
    <name evidence="2" type="ORF">ARD30_23615</name>
    <name evidence="3" type="ORF">SAMN05660750_02837</name>
</gene>
<dbReference type="InterPro" id="IPR014586">
    <property type="entry name" value="UCP033909"/>
</dbReference>